<name>A0A1T5GDD1_9FLAO</name>
<gene>
    <name evidence="2" type="ORF">SAMN05660477_02747</name>
</gene>
<dbReference type="GO" id="GO:0005829">
    <property type="term" value="C:cytosol"/>
    <property type="evidence" value="ECO:0007669"/>
    <property type="project" value="TreeGrafter"/>
</dbReference>
<dbReference type="STRING" id="619805.SAMN05660477_02747"/>
<reference evidence="2 3" key="1">
    <citation type="submission" date="2017-02" db="EMBL/GenBank/DDBJ databases">
        <authorList>
            <person name="Peterson S.W."/>
        </authorList>
    </citation>
    <scope>NUCLEOTIDE SEQUENCE [LARGE SCALE GENOMIC DNA]</scope>
    <source>
        <strain evidence="2 3">DSM 22323</strain>
    </source>
</reference>
<organism evidence="2 3">
    <name type="scientific">Soonwooa buanensis</name>
    <dbReference type="NCBI Taxonomy" id="619805"/>
    <lineage>
        <taxon>Bacteria</taxon>
        <taxon>Pseudomonadati</taxon>
        <taxon>Bacteroidota</taxon>
        <taxon>Flavobacteriia</taxon>
        <taxon>Flavobacteriales</taxon>
        <taxon>Weeksellaceae</taxon>
        <taxon>Chryseobacterium group</taxon>
        <taxon>Soonwooa</taxon>
    </lineage>
</organism>
<evidence type="ECO:0000256" key="1">
    <source>
        <dbReference type="ARBA" id="ARBA00010552"/>
    </source>
</evidence>
<dbReference type="Proteomes" id="UP000191112">
    <property type="component" value="Unassembled WGS sequence"/>
</dbReference>
<dbReference type="Pfam" id="PF01042">
    <property type="entry name" value="Ribonuc_L-PSP"/>
    <property type="match status" value="1"/>
</dbReference>
<dbReference type="SUPFAM" id="SSF55298">
    <property type="entry name" value="YjgF-like"/>
    <property type="match status" value="1"/>
</dbReference>
<accession>A0A1T5GDD1</accession>
<dbReference type="EMBL" id="FUYZ01000011">
    <property type="protein sequence ID" value="SKC06424.1"/>
    <property type="molecule type" value="Genomic_DNA"/>
</dbReference>
<dbReference type="PANTHER" id="PTHR11803">
    <property type="entry name" value="2-IMINOBUTANOATE/2-IMINOPROPANOATE DEAMINASE RIDA"/>
    <property type="match status" value="1"/>
</dbReference>
<dbReference type="GO" id="GO:0019239">
    <property type="term" value="F:deaminase activity"/>
    <property type="evidence" value="ECO:0007669"/>
    <property type="project" value="TreeGrafter"/>
</dbReference>
<dbReference type="InterPro" id="IPR006175">
    <property type="entry name" value="YjgF/YER057c/UK114"/>
</dbReference>
<dbReference type="RefSeq" id="WP_079667930.1">
    <property type="nucleotide sequence ID" value="NZ_FUYZ01000011.1"/>
</dbReference>
<dbReference type="OrthoDB" id="9803101at2"/>
<sequence length="124" mass="13632">MKILESASLPAPAGHFSPAIEHNGVLYLSGQLPKHPVTKEVPEGIEAQTKLSLENVENVLKAFGQDKTSVIRMVVYITDIAYWADVNRVYTEFFGDHKPVRCIIPIGPLNGGCLIEVECTAERV</sequence>
<dbReference type="InterPro" id="IPR035959">
    <property type="entry name" value="RutC-like_sf"/>
</dbReference>
<dbReference type="CDD" id="cd00448">
    <property type="entry name" value="YjgF_YER057c_UK114_family"/>
    <property type="match status" value="1"/>
</dbReference>
<evidence type="ECO:0000313" key="3">
    <source>
        <dbReference type="Proteomes" id="UP000191112"/>
    </source>
</evidence>
<keyword evidence="3" id="KW-1185">Reference proteome</keyword>
<dbReference type="AlphaFoldDB" id="A0A1T5GDD1"/>
<evidence type="ECO:0000313" key="2">
    <source>
        <dbReference type="EMBL" id="SKC06424.1"/>
    </source>
</evidence>
<protein>
    <submittedName>
        <fullName evidence="2">Reactive intermediate/imine deaminase</fullName>
    </submittedName>
</protein>
<dbReference type="FunFam" id="3.30.1330.40:FF:000001">
    <property type="entry name" value="L-PSP family endoribonuclease"/>
    <property type="match status" value="1"/>
</dbReference>
<comment type="similarity">
    <text evidence="1">Belongs to the RutC family.</text>
</comment>
<proteinExistence type="inferred from homology"/>
<dbReference type="Gene3D" id="3.30.1330.40">
    <property type="entry name" value="RutC-like"/>
    <property type="match status" value="1"/>
</dbReference>
<dbReference type="PANTHER" id="PTHR11803:SF58">
    <property type="entry name" value="PROTEIN HMF1-RELATED"/>
    <property type="match status" value="1"/>
</dbReference>